<evidence type="ECO:0008006" key="4">
    <source>
        <dbReference type="Google" id="ProtNLM"/>
    </source>
</evidence>
<keyword evidence="1" id="KW-0732">Signal</keyword>
<dbReference type="RefSeq" id="WP_129719576.1">
    <property type="nucleotide sequence ID" value="NZ_LR214951.1"/>
</dbReference>
<accession>A0A449A4K9</accession>
<dbReference type="Proteomes" id="UP000289440">
    <property type="component" value="Chromosome"/>
</dbReference>
<dbReference type="KEGG" id="mnu:NCTC10166_00126"/>
<dbReference type="AlphaFoldDB" id="A0A449A4K9"/>
<dbReference type="EMBL" id="LR214951">
    <property type="protein sequence ID" value="VEU59168.1"/>
    <property type="molecule type" value="Genomic_DNA"/>
</dbReference>
<keyword evidence="3" id="KW-1185">Reference proteome</keyword>
<protein>
    <recommendedName>
        <fullName evidence="4">Lipoprotein</fullName>
    </recommendedName>
</protein>
<dbReference type="OrthoDB" id="393355at2"/>
<proteinExistence type="predicted"/>
<reference evidence="2 3" key="1">
    <citation type="submission" date="2019-01" db="EMBL/GenBank/DDBJ databases">
        <authorList>
            <consortium name="Pathogen Informatics"/>
        </authorList>
    </citation>
    <scope>NUCLEOTIDE SEQUENCE [LARGE SCALE GENOMIC DNA]</scope>
    <source>
        <strain evidence="2 3">NCTC10166</strain>
    </source>
</reference>
<feature type="chain" id="PRO_5019347562" description="Lipoprotein" evidence="1">
    <location>
        <begin position="26"/>
        <end position="758"/>
    </location>
</feature>
<dbReference type="PROSITE" id="PS51257">
    <property type="entry name" value="PROKAR_LIPOPROTEIN"/>
    <property type="match status" value="1"/>
</dbReference>
<feature type="signal peptide" evidence="1">
    <location>
        <begin position="1"/>
        <end position="25"/>
    </location>
</feature>
<sequence length="758" mass="87604">MKLKRKKLKFFIFSTLFLISLGTSAISASCGYSAPNSSLNNVDKKTEINDLKYVKEYLSTHFENEISNYKDTPSYQLWNFFNKKLDEKIRVKHNLDLSKILIEDFNQNLTAEQNLYLDDSELDKADISINWKDIEYKIDFSQIRIASDETSELVVPIVFKFKAPNNKKRIKTVERRINGFKVDEENENLKNKLNLYIEKVLSSKNKTFSINNKISIVEFEQLFKKYKSYLKQFNNDLLSTIVFDAPILEQNKVIEENVEYNHFLTNVEIDSKNLEQAKLTYRFIAKTNSIDNSSKKIIKTKNIEIYLKDFKKISDQESKILLSKMLTIKPQSHLSPNHIDFDLIDISDLEHFILESDNEEINFEIQKIEKDDVDNKKMLIFTIVTKSKIAEFNNKIFTKKWGIPKKGYLFRENQKSIQDSTNIYNLEISELTQENLTQIDSISERAGAAILSGGFLDNRGIYTGEKQAFQVHLGEDVIVPQDTLIHAPFKGKIVGGVYLESNQLGQGIGAALFYEVDRENLDIDSEILNNELFGIKKFYFKFIHLDFNFFKELGEVYTLNDGKRNIHVLKASFEQPILVEKGQIIGKVANKSLNGGWIPHVDVVVWDGTHGLKENYERNDEEKFLDQNVLDTNNEKISISASSINDKRIKTANQQIKNQKNPTLPTISVGLKLIKGNISKTNDSKEPIDEPLLAQDINNNILDLHHVKNINNKIYDRKNPTFGYDKKYNVLNPNLFFQFVDENSLVVELEDFFAKAKK</sequence>
<name>A0A449A4K9_9BACT</name>
<dbReference type="NCBIfam" id="NF045981">
    <property type="entry name" value="MSC0775_fam_LP"/>
    <property type="match status" value="1"/>
</dbReference>
<organism evidence="2 3">
    <name type="scientific">Mesomycoplasma neurolyticum</name>
    <dbReference type="NCBI Taxonomy" id="2120"/>
    <lineage>
        <taxon>Bacteria</taxon>
        <taxon>Bacillati</taxon>
        <taxon>Mycoplasmatota</taxon>
        <taxon>Mycoplasmoidales</taxon>
        <taxon>Metamycoplasmataceae</taxon>
        <taxon>Mesomycoplasma</taxon>
    </lineage>
</organism>
<gene>
    <name evidence="2" type="ORF">NCTC10166_00126</name>
</gene>
<evidence type="ECO:0000313" key="2">
    <source>
        <dbReference type="EMBL" id="VEU59168.1"/>
    </source>
</evidence>
<evidence type="ECO:0000313" key="3">
    <source>
        <dbReference type="Proteomes" id="UP000289440"/>
    </source>
</evidence>
<evidence type="ECO:0000256" key="1">
    <source>
        <dbReference type="SAM" id="SignalP"/>
    </source>
</evidence>